<dbReference type="Proteomes" id="UP000324800">
    <property type="component" value="Unassembled WGS sequence"/>
</dbReference>
<dbReference type="AlphaFoldDB" id="A0A5J4UR96"/>
<organism evidence="1 2">
    <name type="scientific">Streblomastix strix</name>
    <dbReference type="NCBI Taxonomy" id="222440"/>
    <lineage>
        <taxon>Eukaryota</taxon>
        <taxon>Metamonada</taxon>
        <taxon>Preaxostyla</taxon>
        <taxon>Oxymonadida</taxon>
        <taxon>Streblomastigidae</taxon>
        <taxon>Streblomastix</taxon>
    </lineage>
</organism>
<protein>
    <submittedName>
        <fullName evidence="1">Uncharacterized protein</fullName>
    </submittedName>
</protein>
<reference evidence="1 2" key="1">
    <citation type="submission" date="2019-03" db="EMBL/GenBank/DDBJ databases">
        <title>Single cell metagenomics reveals metabolic interactions within the superorganism composed of flagellate Streblomastix strix and complex community of Bacteroidetes bacteria on its surface.</title>
        <authorList>
            <person name="Treitli S.C."/>
            <person name="Kolisko M."/>
            <person name="Husnik F."/>
            <person name="Keeling P."/>
            <person name="Hampl V."/>
        </authorList>
    </citation>
    <scope>NUCLEOTIDE SEQUENCE [LARGE SCALE GENOMIC DNA]</scope>
    <source>
        <strain evidence="1">ST1C</strain>
    </source>
</reference>
<name>A0A5J4UR96_9EUKA</name>
<gene>
    <name evidence="1" type="ORF">EZS28_031266</name>
</gene>
<sequence length="136" mass="16257">MIQTGMVTGQKRNVLRSREPMGMKTGWRMKSVERRWKNRDKSNIRDLAFEVNPDKKSYKVKDTEKDEEQTMQRYEGLIQLITEFQRTMQPDIDQEKLQGREILPGQYRHYPNKDGPAFFYHPKNYKLTQSLKATDL</sequence>
<dbReference type="EMBL" id="SNRW01012936">
    <property type="protein sequence ID" value="KAA6373206.1"/>
    <property type="molecule type" value="Genomic_DNA"/>
</dbReference>
<proteinExistence type="predicted"/>
<comment type="caution">
    <text evidence="1">The sequence shown here is derived from an EMBL/GenBank/DDBJ whole genome shotgun (WGS) entry which is preliminary data.</text>
</comment>
<evidence type="ECO:0000313" key="2">
    <source>
        <dbReference type="Proteomes" id="UP000324800"/>
    </source>
</evidence>
<accession>A0A5J4UR96</accession>
<evidence type="ECO:0000313" key="1">
    <source>
        <dbReference type="EMBL" id="KAA6373206.1"/>
    </source>
</evidence>